<comment type="caution">
    <text evidence="2">The sequence shown here is derived from an EMBL/GenBank/DDBJ whole genome shotgun (WGS) entry which is preliminary data.</text>
</comment>
<gene>
    <name evidence="2" type="ORF">B0I35DRAFT_338490</name>
</gene>
<dbReference type="PANTHER" id="PTHR40623:SF2">
    <property type="entry name" value="INTEGRAL MEMBRANE PROTEIN"/>
    <property type="match status" value="1"/>
</dbReference>
<name>A0A8K0WWR4_9HYPO</name>
<dbReference type="Proteomes" id="UP000813444">
    <property type="component" value="Unassembled WGS sequence"/>
</dbReference>
<sequence>MPVFFVSWALWEQMTFVLGCCIVVVFGFGFLRLWHTNRKIRGLEVIDEEKRARVLEMRHCGIDSWNRDGIPFGIRALQRNVEVEGIWVSTPKAPVNSRAASSATLV</sequence>
<keyword evidence="1" id="KW-0472">Membrane</keyword>
<organism evidence="2 3">
    <name type="scientific">Stachybotrys elegans</name>
    <dbReference type="NCBI Taxonomy" id="80388"/>
    <lineage>
        <taxon>Eukaryota</taxon>
        <taxon>Fungi</taxon>
        <taxon>Dikarya</taxon>
        <taxon>Ascomycota</taxon>
        <taxon>Pezizomycotina</taxon>
        <taxon>Sordariomycetes</taxon>
        <taxon>Hypocreomycetidae</taxon>
        <taxon>Hypocreales</taxon>
        <taxon>Stachybotryaceae</taxon>
        <taxon>Stachybotrys</taxon>
    </lineage>
</organism>
<feature type="transmembrane region" description="Helical" evidence="1">
    <location>
        <begin position="14"/>
        <end position="34"/>
    </location>
</feature>
<feature type="non-terminal residue" evidence="2">
    <location>
        <position position="106"/>
    </location>
</feature>
<dbReference type="PANTHER" id="PTHR40623">
    <property type="entry name" value="INTEGRAL MEMBRANE PROTEIN"/>
    <property type="match status" value="1"/>
</dbReference>
<evidence type="ECO:0000313" key="3">
    <source>
        <dbReference type="Proteomes" id="UP000813444"/>
    </source>
</evidence>
<accession>A0A8K0WWR4</accession>
<protein>
    <submittedName>
        <fullName evidence="2">Uncharacterized protein</fullName>
    </submittedName>
</protein>
<dbReference type="OrthoDB" id="5426165at2759"/>
<proteinExistence type="predicted"/>
<evidence type="ECO:0000256" key="1">
    <source>
        <dbReference type="SAM" id="Phobius"/>
    </source>
</evidence>
<reference evidence="2" key="1">
    <citation type="journal article" date="2021" name="Nat. Commun.">
        <title>Genetic determinants of endophytism in the Arabidopsis root mycobiome.</title>
        <authorList>
            <person name="Mesny F."/>
            <person name="Miyauchi S."/>
            <person name="Thiergart T."/>
            <person name="Pickel B."/>
            <person name="Atanasova L."/>
            <person name="Karlsson M."/>
            <person name="Huettel B."/>
            <person name="Barry K.W."/>
            <person name="Haridas S."/>
            <person name="Chen C."/>
            <person name="Bauer D."/>
            <person name="Andreopoulos W."/>
            <person name="Pangilinan J."/>
            <person name="LaButti K."/>
            <person name="Riley R."/>
            <person name="Lipzen A."/>
            <person name="Clum A."/>
            <person name="Drula E."/>
            <person name="Henrissat B."/>
            <person name="Kohler A."/>
            <person name="Grigoriev I.V."/>
            <person name="Martin F.M."/>
            <person name="Hacquard S."/>
        </authorList>
    </citation>
    <scope>NUCLEOTIDE SEQUENCE</scope>
    <source>
        <strain evidence="2">MPI-CAGE-CH-0235</strain>
    </source>
</reference>
<keyword evidence="1" id="KW-0812">Transmembrane</keyword>
<dbReference type="AlphaFoldDB" id="A0A8K0WWR4"/>
<keyword evidence="3" id="KW-1185">Reference proteome</keyword>
<evidence type="ECO:0000313" key="2">
    <source>
        <dbReference type="EMBL" id="KAH7328962.1"/>
    </source>
</evidence>
<dbReference type="EMBL" id="JAGPNK010000001">
    <property type="protein sequence ID" value="KAH7328962.1"/>
    <property type="molecule type" value="Genomic_DNA"/>
</dbReference>
<keyword evidence="1" id="KW-1133">Transmembrane helix</keyword>